<keyword evidence="1" id="KW-1185">Reference proteome</keyword>
<reference evidence="2" key="1">
    <citation type="submission" date="2016-11" db="UniProtKB">
        <authorList>
            <consortium name="WormBaseParasite"/>
        </authorList>
    </citation>
    <scope>IDENTIFICATION</scope>
</reference>
<evidence type="ECO:0000313" key="2">
    <source>
        <dbReference type="WBParaSite" id="Hba_09293"/>
    </source>
</evidence>
<accession>A0A1I7WVP9</accession>
<dbReference type="Proteomes" id="UP000095283">
    <property type="component" value="Unplaced"/>
</dbReference>
<evidence type="ECO:0000313" key="1">
    <source>
        <dbReference type="Proteomes" id="UP000095283"/>
    </source>
</evidence>
<organism evidence="1 2">
    <name type="scientific">Heterorhabditis bacteriophora</name>
    <name type="common">Entomopathogenic nematode worm</name>
    <dbReference type="NCBI Taxonomy" id="37862"/>
    <lineage>
        <taxon>Eukaryota</taxon>
        <taxon>Metazoa</taxon>
        <taxon>Ecdysozoa</taxon>
        <taxon>Nematoda</taxon>
        <taxon>Chromadorea</taxon>
        <taxon>Rhabditida</taxon>
        <taxon>Rhabditina</taxon>
        <taxon>Rhabditomorpha</taxon>
        <taxon>Strongyloidea</taxon>
        <taxon>Heterorhabditidae</taxon>
        <taxon>Heterorhabditis</taxon>
    </lineage>
</organism>
<protein>
    <submittedName>
        <fullName evidence="2">DPPIV_N domain-containing protein</fullName>
    </submittedName>
</protein>
<name>A0A1I7WVP9_HETBA</name>
<proteinExistence type="predicted"/>
<sequence>MRNVYATNHGMLVERNWLSEDDYKNTNVELVYIYSISHPLNEMLPVIYKPKDSLTQWMFCWERDELTVVDSTHECLLIFDRINQVHRIYRVRETSESEVRSTLRMIDKRCDLQSTPIGTVPSDG</sequence>
<dbReference type="AlphaFoldDB" id="A0A1I7WVP9"/>
<dbReference type="WBParaSite" id="Hba_09293">
    <property type="protein sequence ID" value="Hba_09293"/>
    <property type="gene ID" value="Hba_09293"/>
</dbReference>